<dbReference type="AlphaFoldDB" id="A0A319DJK1"/>
<evidence type="ECO:0000313" key="1">
    <source>
        <dbReference type="EMBL" id="PYH94277.1"/>
    </source>
</evidence>
<dbReference type="Proteomes" id="UP000247810">
    <property type="component" value="Unassembled WGS sequence"/>
</dbReference>
<dbReference type="OrthoDB" id="4167490at2759"/>
<dbReference type="VEuPathDB" id="FungiDB:BO71DRAFT_399044"/>
<evidence type="ECO:0000313" key="2">
    <source>
        <dbReference type="Proteomes" id="UP000247810"/>
    </source>
</evidence>
<sequence>MPEASLRVWTTLERLPVEIIQQVFLHCLEFNLPRASIHLARALSYPILYTWIIRLAFSSPIKPSGQPFFTRDFLPEPLDFFSVPPQQRRDLQRAVLDCRWCTLPLMRRCQREYVEHAIRRRCGDLEFSPSDYQTLLGNRVRPNVTGWWLGPQGQRQSEDLILEATVRGSNAKFQVQAWPNYGAFKVFRSAGQLYDDSDIYQLPYGTKLPTRMPDKLLCPPWTESKMGFLKLLAPGAYIDEERDHPRSGRVLRQLIRDRDFTTFKQLVDMHIRVKWSKYPIEWPILKNHYLVALKYADERNDPFVKLLVDMRWGEIPADDVKLKDKLMANMTTNSLE</sequence>
<dbReference type="STRING" id="1448320.A0A319DJK1"/>
<gene>
    <name evidence="1" type="ORF">BO71DRAFT_399044</name>
</gene>
<organism evidence="1 2">
    <name type="scientific">Aspergillus ellipticus CBS 707.79</name>
    <dbReference type="NCBI Taxonomy" id="1448320"/>
    <lineage>
        <taxon>Eukaryota</taxon>
        <taxon>Fungi</taxon>
        <taxon>Dikarya</taxon>
        <taxon>Ascomycota</taxon>
        <taxon>Pezizomycotina</taxon>
        <taxon>Eurotiomycetes</taxon>
        <taxon>Eurotiomycetidae</taxon>
        <taxon>Eurotiales</taxon>
        <taxon>Aspergillaceae</taxon>
        <taxon>Aspergillus</taxon>
        <taxon>Aspergillus subgen. Circumdati</taxon>
    </lineage>
</organism>
<reference evidence="1 2" key="1">
    <citation type="submission" date="2018-02" db="EMBL/GenBank/DDBJ databases">
        <title>The genomes of Aspergillus section Nigri reveals drivers in fungal speciation.</title>
        <authorList>
            <consortium name="DOE Joint Genome Institute"/>
            <person name="Vesth T.C."/>
            <person name="Nybo J."/>
            <person name="Theobald S."/>
            <person name="Brandl J."/>
            <person name="Frisvad J.C."/>
            <person name="Nielsen K.F."/>
            <person name="Lyhne E.K."/>
            <person name="Kogle M.E."/>
            <person name="Kuo A."/>
            <person name="Riley R."/>
            <person name="Clum A."/>
            <person name="Nolan M."/>
            <person name="Lipzen A."/>
            <person name="Salamov A."/>
            <person name="Henrissat B."/>
            <person name="Wiebenga A."/>
            <person name="De vries R.P."/>
            <person name="Grigoriev I.V."/>
            <person name="Mortensen U.H."/>
            <person name="Andersen M.R."/>
            <person name="Baker S.E."/>
        </authorList>
    </citation>
    <scope>NUCLEOTIDE SEQUENCE [LARGE SCALE GENOMIC DNA]</scope>
    <source>
        <strain evidence="1 2">CBS 707.79</strain>
    </source>
</reference>
<proteinExistence type="predicted"/>
<protein>
    <submittedName>
        <fullName evidence="1">Uncharacterized protein</fullName>
    </submittedName>
</protein>
<keyword evidence="2" id="KW-1185">Reference proteome</keyword>
<accession>A0A319DJK1</accession>
<dbReference type="EMBL" id="KZ825875">
    <property type="protein sequence ID" value="PYH94277.1"/>
    <property type="molecule type" value="Genomic_DNA"/>
</dbReference>
<name>A0A319DJK1_9EURO</name>